<organism evidence="2 3">
    <name type="scientific">Candidatus Roizmanbacteria bacterium CG10_big_fil_rev_8_21_14_0_10_39_6</name>
    <dbReference type="NCBI Taxonomy" id="1974853"/>
    <lineage>
        <taxon>Bacteria</taxon>
        <taxon>Candidatus Roizmaniibacteriota</taxon>
    </lineage>
</organism>
<sequence>MIKLILPIISGIIAAFLYESVARIFSTKVLHRTELVIWRYKLHHSLFALPFFAIYGLNKKMFFLGFGIGILLQHAVTDGFRFIQKV</sequence>
<reference evidence="3" key="1">
    <citation type="submission" date="2017-09" db="EMBL/GenBank/DDBJ databases">
        <title>Depth-based differentiation of microbial function through sediment-hosted aquifers and enrichment of novel symbionts in the deep terrestrial subsurface.</title>
        <authorList>
            <person name="Probst A.J."/>
            <person name="Ladd B."/>
            <person name="Jarett J.K."/>
            <person name="Geller-Mcgrath D.E."/>
            <person name="Sieber C.M.K."/>
            <person name="Emerson J.B."/>
            <person name="Anantharaman K."/>
            <person name="Thomas B.C."/>
            <person name="Malmstrom R."/>
            <person name="Stieglmeier M."/>
            <person name="Klingl A."/>
            <person name="Woyke T."/>
            <person name="Ryan C.M."/>
            <person name="Banfield J.F."/>
        </authorList>
    </citation>
    <scope>NUCLEOTIDE SEQUENCE [LARGE SCALE GENOMIC DNA]</scope>
</reference>
<evidence type="ECO:0000256" key="1">
    <source>
        <dbReference type="SAM" id="Phobius"/>
    </source>
</evidence>
<dbReference type="EMBL" id="PFED01000038">
    <property type="protein sequence ID" value="PJE63185.1"/>
    <property type="molecule type" value="Genomic_DNA"/>
</dbReference>
<proteinExistence type="predicted"/>
<gene>
    <name evidence="2" type="ORF">COU88_00880</name>
</gene>
<feature type="transmembrane region" description="Helical" evidence="1">
    <location>
        <begin position="46"/>
        <end position="72"/>
    </location>
</feature>
<keyword evidence="1" id="KW-0812">Transmembrane</keyword>
<evidence type="ECO:0000313" key="3">
    <source>
        <dbReference type="Proteomes" id="UP000229554"/>
    </source>
</evidence>
<dbReference type="Proteomes" id="UP000229554">
    <property type="component" value="Unassembled WGS sequence"/>
</dbReference>
<comment type="caution">
    <text evidence="2">The sequence shown here is derived from an EMBL/GenBank/DDBJ whole genome shotgun (WGS) entry which is preliminary data.</text>
</comment>
<dbReference type="AlphaFoldDB" id="A0A2M8KTD8"/>
<keyword evidence="1" id="KW-0472">Membrane</keyword>
<evidence type="ECO:0000313" key="2">
    <source>
        <dbReference type="EMBL" id="PJE63185.1"/>
    </source>
</evidence>
<name>A0A2M8KTD8_9BACT</name>
<accession>A0A2M8KTD8</accession>
<protein>
    <submittedName>
        <fullName evidence="2">Uncharacterized protein</fullName>
    </submittedName>
</protein>
<keyword evidence="1" id="KW-1133">Transmembrane helix</keyword>